<keyword evidence="2" id="KW-1185">Reference proteome</keyword>
<sequence length="101" mass="11317">MEPIAVYILPSTGRGPNQLRRISLNTILSPFSSLRAAIDHASSYLVLEHLPIRVSLPQRGTVMSECPRRSLLISTQDSRYPQAQLYRRTPFSQLLVEIAVG</sequence>
<dbReference type="AlphaFoldDB" id="A0A9P0E8J2"/>
<proteinExistence type="predicted"/>
<organism evidence="1 2">
    <name type="scientific">Nezara viridula</name>
    <name type="common">Southern green stink bug</name>
    <name type="synonym">Cimex viridulus</name>
    <dbReference type="NCBI Taxonomy" id="85310"/>
    <lineage>
        <taxon>Eukaryota</taxon>
        <taxon>Metazoa</taxon>
        <taxon>Ecdysozoa</taxon>
        <taxon>Arthropoda</taxon>
        <taxon>Hexapoda</taxon>
        <taxon>Insecta</taxon>
        <taxon>Pterygota</taxon>
        <taxon>Neoptera</taxon>
        <taxon>Paraneoptera</taxon>
        <taxon>Hemiptera</taxon>
        <taxon>Heteroptera</taxon>
        <taxon>Panheteroptera</taxon>
        <taxon>Pentatomomorpha</taxon>
        <taxon>Pentatomoidea</taxon>
        <taxon>Pentatomidae</taxon>
        <taxon>Pentatominae</taxon>
        <taxon>Nezara</taxon>
    </lineage>
</organism>
<dbReference type="Proteomes" id="UP001152798">
    <property type="component" value="Chromosome 1"/>
</dbReference>
<gene>
    <name evidence="1" type="ORF">NEZAVI_LOCUS2767</name>
</gene>
<reference evidence="1" key="1">
    <citation type="submission" date="2022-01" db="EMBL/GenBank/DDBJ databases">
        <authorList>
            <person name="King R."/>
        </authorList>
    </citation>
    <scope>NUCLEOTIDE SEQUENCE</scope>
</reference>
<protein>
    <submittedName>
        <fullName evidence="1">Uncharacterized protein</fullName>
    </submittedName>
</protein>
<dbReference type="EMBL" id="OV725077">
    <property type="protein sequence ID" value="CAH1391838.1"/>
    <property type="molecule type" value="Genomic_DNA"/>
</dbReference>
<evidence type="ECO:0000313" key="2">
    <source>
        <dbReference type="Proteomes" id="UP001152798"/>
    </source>
</evidence>
<evidence type="ECO:0000313" key="1">
    <source>
        <dbReference type="EMBL" id="CAH1391838.1"/>
    </source>
</evidence>
<name>A0A9P0E8J2_NEZVI</name>
<accession>A0A9P0E8J2</accession>